<keyword evidence="2" id="KW-1185">Reference proteome</keyword>
<organism evidence="1 2">
    <name type="scientific">Adhaeribacter terrigena</name>
    <dbReference type="NCBI Taxonomy" id="2793070"/>
    <lineage>
        <taxon>Bacteria</taxon>
        <taxon>Pseudomonadati</taxon>
        <taxon>Bacteroidota</taxon>
        <taxon>Cytophagia</taxon>
        <taxon>Cytophagales</taxon>
        <taxon>Hymenobacteraceae</taxon>
        <taxon>Adhaeribacter</taxon>
    </lineage>
</organism>
<sequence>MVEVLTKAETLAAIKKATEPLAKELAILREVVEQNAELVDSVEASRLTGFSDNRTLKKHFTEIKVGTSIRFSKAEIIRWRHEQSLHKAPELRIQTMESSGKR</sequence>
<dbReference type="EMBL" id="JAEHFX010000006">
    <property type="protein sequence ID" value="MBK0403893.1"/>
    <property type="molecule type" value="Genomic_DNA"/>
</dbReference>
<reference evidence="1 2" key="1">
    <citation type="submission" date="2020-12" db="EMBL/GenBank/DDBJ databases">
        <title>Bacterial novel species Adhaeribacter sp. BT258 isolated from soil.</title>
        <authorList>
            <person name="Jung H.-Y."/>
        </authorList>
    </citation>
    <scope>NUCLEOTIDE SEQUENCE [LARGE SCALE GENOMIC DNA]</scope>
    <source>
        <strain evidence="1 2">BT258</strain>
    </source>
</reference>
<evidence type="ECO:0000313" key="2">
    <source>
        <dbReference type="Proteomes" id="UP000644147"/>
    </source>
</evidence>
<gene>
    <name evidence="1" type="ORF">I5M27_12935</name>
</gene>
<dbReference type="RefSeq" id="WP_200506675.1">
    <property type="nucleotide sequence ID" value="NZ_JAEHFX010000006.1"/>
</dbReference>
<evidence type="ECO:0008006" key="3">
    <source>
        <dbReference type="Google" id="ProtNLM"/>
    </source>
</evidence>
<comment type="caution">
    <text evidence="1">The sequence shown here is derived from an EMBL/GenBank/DDBJ whole genome shotgun (WGS) entry which is preliminary data.</text>
</comment>
<accession>A0ABS1C5F1</accession>
<dbReference type="Proteomes" id="UP000644147">
    <property type="component" value="Unassembled WGS sequence"/>
</dbReference>
<protein>
    <recommendedName>
        <fullName evidence="3">Helix-turn-helix domain-containing protein</fullName>
    </recommendedName>
</protein>
<name>A0ABS1C5F1_9BACT</name>
<evidence type="ECO:0000313" key="1">
    <source>
        <dbReference type="EMBL" id="MBK0403893.1"/>
    </source>
</evidence>
<proteinExistence type="predicted"/>